<feature type="non-terminal residue" evidence="3">
    <location>
        <position position="366"/>
    </location>
</feature>
<feature type="transmembrane region" description="Helical" evidence="1">
    <location>
        <begin position="77"/>
        <end position="98"/>
    </location>
</feature>
<evidence type="ECO:0000256" key="1">
    <source>
        <dbReference type="SAM" id="Phobius"/>
    </source>
</evidence>
<evidence type="ECO:0000259" key="2">
    <source>
        <dbReference type="Pfam" id="PF25474"/>
    </source>
</evidence>
<feature type="transmembrane region" description="Helical" evidence="1">
    <location>
        <begin position="21"/>
        <end position="40"/>
    </location>
</feature>
<name>A0A5J4TW54_9EUKA</name>
<feature type="domain" description="TmcB/TmcC TPR repeats" evidence="2">
    <location>
        <begin position="238"/>
        <end position="336"/>
    </location>
</feature>
<sequence length="366" mass="43550">IDLLIFNFNPKNGGLFSCPDGFFNFIQHIFITIVVFTQRFLYQWEFWRGVASVGVSIAVVVYIIYKQPYYTLKSNFMAQIPWIIFGSVRLCAEIGYLFEGRFNSYIPQIILILFSVVIILIVSYVMYKLTRRRMKKPSVRFLQYEKFRTPEMILYTELIYTQAVRRHQKNVNILFNFWQFLMHYKKNYHKADAILKLTRRHHLNPLMKFIIFSNNKEKEYGIGKLNKNIIKDEKSFVFVQKLAFALKYHEQAKEFTVKFYQLMTSNTTNYNDVYDCVKKITKTETRARNAYEELIVIQPNNIIVLKQYAVLLNDIYRDEESAEIVLNRAFTIEQEEYGLDQRVQMVPSGQFKNSIGFMIVLLVVHE</sequence>
<evidence type="ECO:0000313" key="4">
    <source>
        <dbReference type="Proteomes" id="UP000324800"/>
    </source>
</evidence>
<evidence type="ECO:0000313" key="3">
    <source>
        <dbReference type="EMBL" id="KAA6361831.1"/>
    </source>
</evidence>
<dbReference type="Proteomes" id="UP000324800">
    <property type="component" value="Unassembled WGS sequence"/>
</dbReference>
<proteinExistence type="predicted"/>
<reference evidence="3 4" key="1">
    <citation type="submission" date="2019-03" db="EMBL/GenBank/DDBJ databases">
        <title>Single cell metagenomics reveals metabolic interactions within the superorganism composed of flagellate Streblomastix strix and complex community of Bacteroidetes bacteria on its surface.</title>
        <authorList>
            <person name="Treitli S.C."/>
            <person name="Kolisko M."/>
            <person name="Husnik F."/>
            <person name="Keeling P."/>
            <person name="Hampl V."/>
        </authorList>
    </citation>
    <scope>NUCLEOTIDE SEQUENCE [LARGE SCALE GENOMIC DNA]</scope>
    <source>
        <strain evidence="3">ST1C</strain>
    </source>
</reference>
<dbReference type="Pfam" id="PF25474">
    <property type="entry name" value="TPR_TmcB"/>
    <property type="match status" value="1"/>
</dbReference>
<feature type="transmembrane region" description="Helical" evidence="1">
    <location>
        <begin position="104"/>
        <end position="127"/>
    </location>
</feature>
<dbReference type="InterPro" id="IPR052994">
    <property type="entry name" value="Tiny_macrocysts_regulators"/>
</dbReference>
<organism evidence="3 4">
    <name type="scientific">Streblomastix strix</name>
    <dbReference type="NCBI Taxonomy" id="222440"/>
    <lineage>
        <taxon>Eukaryota</taxon>
        <taxon>Metamonada</taxon>
        <taxon>Preaxostyla</taxon>
        <taxon>Oxymonadida</taxon>
        <taxon>Streblomastigidae</taxon>
        <taxon>Streblomastix</taxon>
    </lineage>
</organism>
<keyword evidence="1" id="KW-1133">Transmembrane helix</keyword>
<comment type="caution">
    <text evidence="3">The sequence shown here is derived from an EMBL/GenBank/DDBJ whole genome shotgun (WGS) entry which is preliminary data.</text>
</comment>
<dbReference type="AlphaFoldDB" id="A0A5J4TW54"/>
<dbReference type="InterPro" id="IPR057352">
    <property type="entry name" value="TPR_TmcB/C"/>
</dbReference>
<protein>
    <recommendedName>
        <fullName evidence="2">TmcB/TmcC TPR repeats domain-containing protein</fullName>
    </recommendedName>
</protein>
<feature type="non-terminal residue" evidence="3">
    <location>
        <position position="1"/>
    </location>
</feature>
<dbReference type="PANTHER" id="PTHR31600">
    <property type="entry name" value="TINY MACROCYSTS PROTEIN B-RELATED"/>
    <property type="match status" value="1"/>
</dbReference>
<keyword evidence="1" id="KW-0812">Transmembrane</keyword>
<gene>
    <name evidence="3" type="ORF">EZS28_042642</name>
</gene>
<dbReference type="PANTHER" id="PTHR31600:SF2">
    <property type="entry name" value="GAMETE ENRICHED GENE 10 PROTEIN-RELATED"/>
    <property type="match status" value="1"/>
</dbReference>
<dbReference type="OrthoDB" id="60033at2759"/>
<feature type="transmembrane region" description="Helical" evidence="1">
    <location>
        <begin position="46"/>
        <end position="65"/>
    </location>
</feature>
<keyword evidence="1" id="KW-0472">Membrane</keyword>
<dbReference type="EMBL" id="SNRW01025001">
    <property type="protein sequence ID" value="KAA6361831.1"/>
    <property type="molecule type" value="Genomic_DNA"/>
</dbReference>
<accession>A0A5J4TW54</accession>